<accession>A0A150GRL3</accession>
<gene>
    <name evidence="2" type="ORF">GPECTOR_9g491</name>
</gene>
<feature type="region of interest" description="Disordered" evidence="1">
    <location>
        <begin position="76"/>
        <end position="103"/>
    </location>
</feature>
<dbReference type="EMBL" id="LSYV01000010">
    <property type="protein sequence ID" value="KXZ52447.1"/>
    <property type="molecule type" value="Genomic_DNA"/>
</dbReference>
<feature type="compositionally biased region" description="Low complexity" evidence="1">
    <location>
        <begin position="722"/>
        <end position="733"/>
    </location>
</feature>
<evidence type="ECO:0000313" key="3">
    <source>
        <dbReference type="Proteomes" id="UP000075714"/>
    </source>
</evidence>
<feature type="region of interest" description="Disordered" evidence="1">
    <location>
        <begin position="873"/>
        <end position="894"/>
    </location>
</feature>
<feature type="compositionally biased region" description="Low complexity" evidence="1">
    <location>
        <begin position="873"/>
        <end position="887"/>
    </location>
</feature>
<feature type="region of interest" description="Disordered" evidence="1">
    <location>
        <begin position="476"/>
        <end position="546"/>
    </location>
</feature>
<feature type="region of interest" description="Disordered" evidence="1">
    <location>
        <begin position="1093"/>
        <end position="1121"/>
    </location>
</feature>
<dbReference type="Gene3D" id="1.25.40.20">
    <property type="entry name" value="Ankyrin repeat-containing domain"/>
    <property type="match status" value="1"/>
</dbReference>
<protein>
    <submittedName>
        <fullName evidence="2">Uncharacterized protein</fullName>
    </submittedName>
</protein>
<dbReference type="InterPro" id="IPR036770">
    <property type="entry name" value="Ankyrin_rpt-contain_sf"/>
</dbReference>
<organism evidence="2 3">
    <name type="scientific">Gonium pectorale</name>
    <name type="common">Green alga</name>
    <dbReference type="NCBI Taxonomy" id="33097"/>
    <lineage>
        <taxon>Eukaryota</taxon>
        <taxon>Viridiplantae</taxon>
        <taxon>Chlorophyta</taxon>
        <taxon>core chlorophytes</taxon>
        <taxon>Chlorophyceae</taxon>
        <taxon>CS clade</taxon>
        <taxon>Chlamydomonadales</taxon>
        <taxon>Volvocaceae</taxon>
        <taxon>Gonium</taxon>
    </lineage>
</organism>
<feature type="compositionally biased region" description="Basic and acidic residues" evidence="1">
    <location>
        <begin position="503"/>
        <end position="514"/>
    </location>
</feature>
<feature type="compositionally biased region" description="Acidic residues" evidence="1">
    <location>
        <begin position="744"/>
        <end position="760"/>
    </location>
</feature>
<reference evidence="3" key="1">
    <citation type="journal article" date="2016" name="Nat. Commun.">
        <title>The Gonium pectorale genome demonstrates co-option of cell cycle regulation during the evolution of multicellularity.</title>
        <authorList>
            <person name="Hanschen E.R."/>
            <person name="Marriage T.N."/>
            <person name="Ferris P.J."/>
            <person name="Hamaji T."/>
            <person name="Toyoda A."/>
            <person name="Fujiyama A."/>
            <person name="Neme R."/>
            <person name="Noguchi H."/>
            <person name="Minakuchi Y."/>
            <person name="Suzuki M."/>
            <person name="Kawai-Toyooka H."/>
            <person name="Smith D.R."/>
            <person name="Sparks H."/>
            <person name="Anderson J."/>
            <person name="Bakaric R."/>
            <person name="Luria V."/>
            <person name="Karger A."/>
            <person name="Kirschner M.W."/>
            <person name="Durand P.M."/>
            <person name="Michod R.E."/>
            <person name="Nozaki H."/>
            <person name="Olson B.J."/>
        </authorList>
    </citation>
    <scope>NUCLEOTIDE SEQUENCE [LARGE SCALE GENOMIC DNA]</scope>
    <source>
        <strain evidence="3">NIES-2863</strain>
    </source>
</reference>
<feature type="compositionally biased region" description="Low complexity" evidence="1">
    <location>
        <begin position="476"/>
        <end position="490"/>
    </location>
</feature>
<evidence type="ECO:0000256" key="1">
    <source>
        <dbReference type="SAM" id="MobiDB-lite"/>
    </source>
</evidence>
<dbReference type="Proteomes" id="UP000075714">
    <property type="component" value="Unassembled WGS sequence"/>
</dbReference>
<name>A0A150GRL3_GONPE</name>
<feature type="region of interest" description="Disordered" evidence="1">
    <location>
        <begin position="1"/>
        <end position="29"/>
    </location>
</feature>
<sequence length="1456" mass="145557">MPATTPCRLQRVTHADRAEDADGDGLGANEQPVLYAAPVPVRRAFATRNNATARQQAVAEATAAAVLASLAAATQPQPAASRHTPPRYHSPISPIDAGLGCPSSLQTQASPTNLIAANSAPTALKLLPSSTATAGAAAAATDGAHPAPGTRAAAAAAAKARAVLQARLERHPMSCLAHYNQAMELTRHLSKLVAYPSPLARGRSAFKLPGGEPGDAPADWRDQLGHALTAQQRAASGDASEAAPAAAGAAAATATETAAPVLQVDAAYLRPGCVLVVLEYSSRRPRAELSVGSAAAQPAGAAGLPSAAAPGVRWDGAFGLGEQRLALSRPSFSREQLQGAFGLELVRPGDLIESQHFAGPTGAEALLAAAPIVAAGEEGTQNGRGGGAAAAAAADPWDSAAELELPNLDLLGPPCLLAGGNPLQLRVATAWPHAGGGGSSGGPPRILARYGQLDCPPQPCAAVVDAESEALAVSASAGSSGSSSGQSSWADNFVGDSGDDSGDDLRADVPRRLDSPGSAHSGHDRAARQLASPSSGPPALTRLGHGAPAVPSRLVASTRSISSTDGIGQAASEAVRRRDAGRCVRVSVGPCPRPGLLLLELDLSHGTPASAVNPALPGGAAAGGPEPQPLLSAVLPLVVVDDPAVERELNGLAAAAASAAAYDPAPGGAAPAPSLPAWFRSFLYDMGAFLGLQAAEEEALQERHRAMAAALAAGVHRRRRAAAAAGPTGSGAAESVHPTPLHDDYDDSSDYDEVDSDNEVADGSFGQPSGSDRFAAITLQPPGHPGGSRDPEEQLLALAAGLASYACRQGLPATLSYLLAGARRCGVPLLALDAEVRALCGGLGLGHLSVQAEDSEVLQALLLHARPPHVPSSGYGLESAGSSEAAPGSGGSGSDCGSGRRLAALSDCTALFVAPAPPGGITPLHLAACTHPSRSPEVAQLLLSLCPLAAHAWFEVRDAAGNNAAQYALRAGNAELNEQCMEQLVLEALEAAMLGGGDADDVTAAAMATARTLAALGQGLAQGRGHETSDGPARVRVQTALAHQTGGLTEEQREPVSGIDSDASWLSIGASGGAGGPGSDGCGGGDARGTGHIIANCDPGTASPAQLDPAPSSSPSGAASLPERLKAAAAVAAGWAPAAAPRPRRPLFGAASNAGAAAAASLRSLCTAFARLPWTAPLRGFDDPALEAAFAARAEALALARNTITLGFYSVMLGSCLAKALMGAPQQPPVRSGAELLVALGPGLAGLLGPAAVAALRLRGLPHDGALLASDCVRGLLVGGVHLAGLPHPQAFEVADVHIQEALTTLFDCLILPAMVQFSNPVFWLLHGAVVTLLMEAPMLRSHGPPGTAAAAAALLAVRFTLTLTVRYALALWARAEYLRGRQQRHAGAGGAGAGAGGAAAAAAGGRRWLGDCSGGGAVLGTGEVVSTARLGAAVAVESGLSAMDAEGCWANKKDA</sequence>
<feature type="compositionally biased region" description="Low complexity" evidence="1">
    <location>
        <begin position="1109"/>
        <end position="1120"/>
    </location>
</feature>
<feature type="region of interest" description="Disordered" evidence="1">
    <location>
        <begin position="558"/>
        <end position="579"/>
    </location>
</feature>
<keyword evidence="3" id="KW-1185">Reference proteome</keyword>
<evidence type="ECO:0000313" key="2">
    <source>
        <dbReference type="EMBL" id="KXZ52447.1"/>
    </source>
</evidence>
<proteinExistence type="predicted"/>
<feature type="region of interest" description="Disordered" evidence="1">
    <location>
        <begin position="721"/>
        <end position="791"/>
    </location>
</feature>
<dbReference type="OrthoDB" id="543770at2759"/>
<comment type="caution">
    <text evidence="2">The sequence shown here is derived from an EMBL/GenBank/DDBJ whole genome shotgun (WGS) entry which is preliminary data.</text>
</comment>